<keyword evidence="3" id="KW-1185">Reference proteome</keyword>
<dbReference type="Pfam" id="PF02627">
    <property type="entry name" value="CMD"/>
    <property type="match status" value="1"/>
</dbReference>
<evidence type="ECO:0000259" key="1">
    <source>
        <dbReference type="Pfam" id="PF02627"/>
    </source>
</evidence>
<protein>
    <submittedName>
        <fullName evidence="2">Carboxymuconolactone decarboxylase family protein</fullName>
    </submittedName>
</protein>
<accession>A0A842HX64</accession>
<dbReference type="InterPro" id="IPR003779">
    <property type="entry name" value="CMD-like"/>
</dbReference>
<dbReference type="SUPFAM" id="SSF69118">
    <property type="entry name" value="AhpD-like"/>
    <property type="match status" value="1"/>
</dbReference>
<evidence type="ECO:0000313" key="2">
    <source>
        <dbReference type="EMBL" id="MBC2777053.1"/>
    </source>
</evidence>
<feature type="domain" description="Carboxymuconolactone decarboxylase-like" evidence="1">
    <location>
        <begin position="42"/>
        <end position="118"/>
    </location>
</feature>
<dbReference type="EMBL" id="JACJVJ010000001">
    <property type="protein sequence ID" value="MBC2777053.1"/>
    <property type="molecule type" value="Genomic_DNA"/>
</dbReference>
<sequence>MPRIPFPEIATMTAKQRQVHDSVVNGPRGRIVGPLRAALHNPQLAEHWQKFGAALRYDTCLEKRHSELAILVTARACNCSFEWFQHEQPALDAGLSPDILAAIRSNGVPVFADCADRTIYEFAFQLQRTCTVAEETHAAVRDIYGVTGVVELTALVGYYTLVAMTLNAHDFELPEGAPDPFAQPAA</sequence>
<dbReference type="PANTHER" id="PTHR34846">
    <property type="entry name" value="4-CARBOXYMUCONOLACTONE DECARBOXYLASE FAMILY PROTEIN (AFU_ORTHOLOGUE AFUA_6G11590)"/>
    <property type="match status" value="1"/>
</dbReference>
<dbReference type="PANTHER" id="PTHR34846:SF11">
    <property type="entry name" value="4-CARBOXYMUCONOLACTONE DECARBOXYLASE FAMILY PROTEIN (AFU_ORTHOLOGUE AFUA_6G11590)"/>
    <property type="match status" value="1"/>
</dbReference>
<organism evidence="2 3">
    <name type="scientific">Parasphingopyxis marina</name>
    <dbReference type="NCBI Taxonomy" id="2761622"/>
    <lineage>
        <taxon>Bacteria</taxon>
        <taxon>Pseudomonadati</taxon>
        <taxon>Pseudomonadota</taxon>
        <taxon>Alphaproteobacteria</taxon>
        <taxon>Sphingomonadales</taxon>
        <taxon>Sphingomonadaceae</taxon>
        <taxon>Parasphingopyxis</taxon>
    </lineage>
</organism>
<dbReference type="GO" id="GO:0051920">
    <property type="term" value="F:peroxiredoxin activity"/>
    <property type="evidence" value="ECO:0007669"/>
    <property type="project" value="InterPro"/>
</dbReference>
<reference evidence="2 3" key="1">
    <citation type="submission" date="2020-08" db="EMBL/GenBank/DDBJ databases">
        <title>Draft genome sequence of Parasphingopyxis sp. GrpM-11.</title>
        <authorList>
            <person name="Oh J."/>
            <person name="Roh D.-H."/>
        </authorList>
    </citation>
    <scope>NUCLEOTIDE SEQUENCE [LARGE SCALE GENOMIC DNA]</scope>
    <source>
        <strain evidence="2 3">GrpM-11</strain>
    </source>
</reference>
<dbReference type="AlphaFoldDB" id="A0A842HX64"/>
<dbReference type="InterPro" id="IPR029032">
    <property type="entry name" value="AhpD-like"/>
</dbReference>
<proteinExistence type="predicted"/>
<comment type="caution">
    <text evidence="2">The sequence shown here is derived from an EMBL/GenBank/DDBJ whole genome shotgun (WGS) entry which is preliminary data.</text>
</comment>
<dbReference type="Gene3D" id="1.20.1290.10">
    <property type="entry name" value="AhpD-like"/>
    <property type="match status" value="1"/>
</dbReference>
<name>A0A842HX64_9SPHN</name>
<gene>
    <name evidence="2" type="ORF">H6P80_05395</name>
</gene>
<evidence type="ECO:0000313" key="3">
    <source>
        <dbReference type="Proteomes" id="UP000564378"/>
    </source>
</evidence>
<dbReference type="Proteomes" id="UP000564378">
    <property type="component" value="Unassembled WGS sequence"/>
</dbReference>